<keyword evidence="3" id="KW-0547">Nucleotide-binding</keyword>
<sequence length="303" mass="33197">MLLSINDLHLHRGGTHVLRGVNLACDAGDIYGLLGPNGAGKSTTIAAMLGLLPPHSGTVRVLGRNPQTDARAIHGALGVLPERFGFYDWMTASEYLDFFSRLYERHPASVEIDRKLATVGLSPKPGQIIGMFSRGMRQRLALARALLPAPKLLILDEPTNGLDPRGRRELHDLLRDLAGQGIGILLCTHLLDDVDRLCGRIGILMEGRTVIEGAVSELLDSQGGRVRYRIKWSGELPPATRMPRHVSILARDRDAWLVEIEPGLPAADAWREMLFAGWPVAEVMREGGGLESLYLTMTEGRPT</sequence>
<reference evidence="6 7" key="1">
    <citation type="submission" date="2010-08" db="EMBL/GenBank/DDBJ databases">
        <title>The draft genome of Desulfovibrio fructosovorans JJ.</title>
        <authorList>
            <consortium name="US DOE Joint Genome Institute (JGI-PGF)"/>
            <person name="Lucas S."/>
            <person name="Copeland A."/>
            <person name="Lapidus A."/>
            <person name="Cheng J.-F."/>
            <person name="Bruce D."/>
            <person name="Goodwin L."/>
            <person name="Pitluck S."/>
            <person name="Land M.L."/>
            <person name="Hauser L."/>
            <person name="Chang Y.-J."/>
            <person name="Jeffries C."/>
            <person name="Wall J.D."/>
            <person name="Stahl D.A."/>
            <person name="Arkin A.P."/>
            <person name="Dehal P."/>
            <person name="Stolyar S.M."/>
            <person name="Hazen T.C."/>
            <person name="Woyke T.J."/>
        </authorList>
    </citation>
    <scope>NUCLEOTIDE SEQUENCE [LARGE SCALE GENOMIC DNA]</scope>
    <source>
        <strain evidence="6 7">JJ</strain>
    </source>
</reference>
<dbReference type="InterPro" id="IPR003439">
    <property type="entry name" value="ABC_transporter-like_ATP-bd"/>
</dbReference>
<dbReference type="EMBL" id="AECZ01000012">
    <property type="protein sequence ID" value="EFL51169.1"/>
    <property type="molecule type" value="Genomic_DNA"/>
</dbReference>
<dbReference type="AlphaFoldDB" id="E1JWW5"/>
<keyword evidence="2" id="KW-0813">Transport</keyword>
<dbReference type="GO" id="GO:0016887">
    <property type="term" value="F:ATP hydrolysis activity"/>
    <property type="evidence" value="ECO:0007669"/>
    <property type="project" value="InterPro"/>
</dbReference>
<dbReference type="eggNOG" id="COG1131">
    <property type="taxonomic scope" value="Bacteria"/>
</dbReference>
<evidence type="ECO:0000313" key="7">
    <source>
        <dbReference type="Proteomes" id="UP000006250"/>
    </source>
</evidence>
<dbReference type="Pfam" id="PF00005">
    <property type="entry name" value="ABC_tran"/>
    <property type="match status" value="1"/>
</dbReference>
<dbReference type="PANTHER" id="PTHR43335">
    <property type="entry name" value="ABC TRANSPORTER, ATP-BINDING PROTEIN"/>
    <property type="match status" value="1"/>
</dbReference>
<dbReference type="SMART" id="SM00382">
    <property type="entry name" value="AAA"/>
    <property type="match status" value="1"/>
</dbReference>
<proteinExistence type="inferred from homology"/>
<comment type="caution">
    <text evidence="6">The sequence shown here is derived from an EMBL/GenBank/DDBJ whole genome shotgun (WGS) entry which is preliminary data.</text>
</comment>
<dbReference type="InterPro" id="IPR027417">
    <property type="entry name" value="P-loop_NTPase"/>
</dbReference>
<evidence type="ECO:0000256" key="1">
    <source>
        <dbReference type="ARBA" id="ARBA00005417"/>
    </source>
</evidence>
<gene>
    <name evidence="6" type="ORF">DesfrDRAFT_2114</name>
</gene>
<name>E1JWW5_SOLFR</name>
<evidence type="ECO:0000256" key="2">
    <source>
        <dbReference type="ARBA" id="ARBA00022448"/>
    </source>
</evidence>
<dbReference type="RefSeq" id="WP_005993673.1">
    <property type="nucleotide sequence ID" value="NZ_AECZ01000012.1"/>
</dbReference>
<dbReference type="CDD" id="cd03230">
    <property type="entry name" value="ABC_DR_subfamily_A"/>
    <property type="match status" value="1"/>
</dbReference>
<dbReference type="PROSITE" id="PS50893">
    <property type="entry name" value="ABC_TRANSPORTER_2"/>
    <property type="match status" value="1"/>
</dbReference>
<dbReference type="OrthoDB" id="9809450at2"/>
<evidence type="ECO:0000259" key="5">
    <source>
        <dbReference type="PROSITE" id="PS50893"/>
    </source>
</evidence>
<comment type="similarity">
    <text evidence="1">Belongs to the ABC transporter superfamily.</text>
</comment>
<dbReference type="STRING" id="596151.DesfrDRAFT_2114"/>
<evidence type="ECO:0000256" key="4">
    <source>
        <dbReference type="ARBA" id="ARBA00022840"/>
    </source>
</evidence>
<evidence type="ECO:0000256" key="3">
    <source>
        <dbReference type="ARBA" id="ARBA00022741"/>
    </source>
</evidence>
<keyword evidence="7" id="KW-1185">Reference proteome</keyword>
<dbReference type="Proteomes" id="UP000006250">
    <property type="component" value="Unassembled WGS sequence"/>
</dbReference>
<dbReference type="PANTHER" id="PTHR43335:SF4">
    <property type="entry name" value="ABC TRANSPORTER, ATP-BINDING PROTEIN"/>
    <property type="match status" value="1"/>
</dbReference>
<keyword evidence="4" id="KW-0067">ATP-binding</keyword>
<dbReference type="InterPro" id="IPR003593">
    <property type="entry name" value="AAA+_ATPase"/>
</dbReference>
<dbReference type="Gene3D" id="3.40.50.300">
    <property type="entry name" value="P-loop containing nucleotide triphosphate hydrolases"/>
    <property type="match status" value="1"/>
</dbReference>
<dbReference type="SUPFAM" id="SSF52540">
    <property type="entry name" value="P-loop containing nucleoside triphosphate hydrolases"/>
    <property type="match status" value="1"/>
</dbReference>
<feature type="domain" description="ABC transporter" evidence="5">
    <location>
        <begin position="3"/>
        <end position="231"/>
    </location>
</feature>
<protein>
    <submittedName>
        <fullName evidence="6">ABC transporter related protein</fullName>
    </submittedName>
</protein>
<evidence type="ECO:0000313" key="6">
    <source>
        <dbReference type="EMBL" id="EFL51169.1"/>
    </source>
</evidence>
<organism evidence="6 7">
    <name type="scientific">Solidesulfovibrio fructosivorans JJ]</name>
    <dbReference type="NCBI Taxonomy" id="596151"/>
    <lineage>
        <taxon>Bacteria</taxon>
        <taxon>Pseudomonadati</taxon>
        <taxon>Thermodesulfobacteriota</taxon>
        <taxon>Desulfovibrionia</taxon>
        <taxon>Desulfovibrionales</taxon>
        <taxon>Desulfovibrionaceae</taxon>
        <taxon>Solidesulfovibrio</taxon>
    </lineage>
</organism>
<accession>E1JWW5</accession>
<dbReference type="GO" id="GO:0005524">
    <property type="term" value="F:ATP binding"/>
    <property type="evidence" value="ECO:0007669"/>
    <property type="project" value="UniProtKB-KW"/>
</dbReference>